<evidence type="ECO:0000313" key="4">
    <source>
        <dbReference type="Proteomes" id="UP001595989"/>
    </source>
</evidence>
<comment type="caution">
    <text evidence="3">The sequence shown here is derived from an EMBL/GenBank/DDBJ whole genome shotgun (WGS) entry which is preliminary data.</text>
</comment>
<sequence>MKEEAKTFAEKAHKGQKRKSSDDDYITHPIRVAERLEKEGFSEELVCAGYLHDVVEDTAYNIKDIEEAFGPRVAKLVAAHTEDKSKKWQERKQHTIDTVKNGEKEVKYLIVADKLDNLLSMEKEYKRQGEKMWDKFNAGFEEQKWYNESIEKNMLIGLKEDEIPHYFQEFSDTVKRVFGE</sequence>
<gene>
    <name evidence="3" type="ORF">ACFO3D_16920</name>
</gene>
<dbReference type="Pfam" id="PF13328">
    <property type="entry name" value="HD_4"/>
    <property type="match status" value="1"/>
</dbReference>
<proteinExistence type="predicted"/>
<accession>A0ABV9DMK2</accession>
<dbReference type="Proteomes" id="UP001595989">
    <property type="component" value="Unassembled WGS sequence"/>
</dbReference>
<organism evidence="3 4">
    <name type="scientific">Virgibacillus kekensis</name>
    <dbReference type="NCBI Taxonomy" id="202261"/>
    <lineage>
        <taxon>Bacteria</taxon>
        <taxon>Bacillati</taxon>
        <taxon>Bacillota</taxon>
        <taxon>Bacilli</taxon>
        <taxon>Bacillales</taxon>
        <taxon>Bacillaceae</taxon>
        <taxon>Virgibacillus</taxon>
    </lineage>
</organism>
<dbReference type="RefSeq" id="WP_390298890.1">
    <property type="nucleotide sequence ID" value="NZ_JBHSFU010000012.1"/>
</dbReference>
<dbReference type="InterPro" id="IPR003607">
    <property type="entry name" value="HD/PDEase_dom"/>
</dbReference>
<dbReference type="InterPro" id="IPR052194">
    <property type="entry name" value="MESH1"/>
</dbReference>
<dbReference type="CDD" id="cd00077">
    <property type="entry name" value="HDc"/>
    <property type="match status" value="1"/>
</dbReference>
<dbReference type="Gene3D" id="1.10.3210.10">
    <property type="entry name" value="Hypothetical protein af1432"/>
    <property type="match status" value="1"/>
</dbReference>
<name>A0ABV9DMK2_9BACI</name>
<evidence type="ECO:0000313" key="3">
    <source>
        <dbReference type="EMBL" id="MFC4559867.1"/>
    </source>
</evidence>
<reference evidence="4" key="1">
    <citation type="journal article" date="2019" name="Int. J. Syst. Evol. Microbiol.">
        <title>The Global Catalogue of Microorganisms (GCM) 10K type strain sequencing project: providing services to taxonomists for standard genome sequencing and annotation.</title>
        <authorList>
            <consortium name="The Broad Institute Genomics Platform"/>
            <consortium name="The Broad Institute Genome Sequencing Center for Infectious Disease"/>
            <person name="Wu L."/>
            <person name="Ma J."/>
        </authorList>
    </citation>
    <scope>NUCLEOTIDE SEQUENCE [LARGE SCALE GENOMIC DNA]</scope>
    <source>
        <strain evidence="4">CGMCC 4.7426</strain>
    </source>
</reference>
<dbReference type="EMBL" id="JBHSFU010000012">
    <property type="protein sequence ID" value="MFC4559867.1"/>
    <property type="molecule type" value="Genomic_DNA"/>
</dbReference>
<evidence type="ECO:0000256" key="1">
    <source>
        <dbReference type="SAM" id="MobiDB-lite"/>
    </source>
</evidence>
<evidence type="ECO:0000259" key="2">
    <source>
        <dbReference type="SMART" id="SM00471"/>
    </source>
</evidence>
<dbReference type="SUPFAM" id="SSF109604">
    <property type="entry name" value="HD-domain/PDEase-like"/>
    <property type="match status" value="1"/>
</dbReference>
<feature type="domain" description="HD/PDEase" evidence="2">
    <location>
        <begin position="21"/>
        <end position="127"/>
    </location>
</feature>
<keyword evidence="4" id="KW-1185">Reference proteome</keyword>
<dbReference type="SMART" id="SM00471">
    <property type="entry name" value="HDc"/>
    <property type="match status" value="1"/>
</dbReference>
<protein>
    <submittedName>
        <fullName evidence="3">HD domain-containing protein</fullName>
    </submittedName>
</protein>
<dbReference type="PANTHER" id="PTHR46246:SF1">
    <property type="entry name" value="GUANOSINE-3',5'-BIS(DIPHOSPHATE) 3'-PYROPHOSPHOHYDROLASE MESH1"/>
    <property type="match status" value="1"/>
</dbReference>
<feature type="region of interest" description="Disordered" evidence="1">
    <location>
        <begin position="1"/>
        <end position="23"/>
    </location>
</feature>
<dbReference type="PANTHER" id="PTHR46246">
    <property type="entry name" value="GUANOSINE-3',5'-BIS(DIPHOSPHATE) 3'-PYROPHOSPHOHYDROLASE MESH1"/>
    <property type="match status" value="1"/>
</dbReference>